<feature type="transmembrane region" description="Helical" evidence="1">
    <location>
        <begin position="83"/>
        <end position="102"/>
    </location>
</feature>
<keyword evidence="1" id="KW-0812">Transmembrane</keyword>
<feature type="transmembrane region" description="Helical" evidence="1">
    <location>
        <begin position="111"/>
        <end position="130"/>
    </location>
</feature>
<dbReference type="AlphaFoldDB" id="F0NNR5"/>
<gene>
    <name evidence="2" type="ordered locus">SiH_0746</name>
</gene>
<feature type="transmembrane region" description="Helical" evidence="1">
    <location>
        <begin position="5"/>
        <end position="21"/>
    </location>
</feature>
<organism evidence="2 3">
    <name type="scientific">Saccharolobus islandicus (strain HVE10/4)</name>
    <name type="common">Sulfolobus islandicus</name>
    <dbReference type="NCBI Taxonomy" id="930943"/>
    <lineage>
        <taxon>Archaea</taxon>
        <taxon>Thermoproteota</taxon>
        <taxon>Thermoprotei</taxon>
        <taxon>Sulfolobales</taxon>
        <taxon>Sulfolobaceae</taxon>
        <taxon>Saccharolobus</taxon>
    </lineage>
</organism>
<protein>
    <submittedName>
        <fullName evidence="2">Uncharacterized protein</fullName>
    </submittedName>
</protein>
<reference evidence="2 3" key="1">
    <citation type="journal article" date="2011" name="J. Bacteriol.">
        <title>Genome analyses of icelandic strains of Sulfolobus islandicus, model organisms for genetic and virus-host interaction studies.</title>
        <authorList>
            <person name="Guo L."/>
            <person name="Brugger K."/>
            <person name="Liu C."/>
            <person name="Shah S.A."/>
            <person name="Zheng H."/>
            <person name="Zhu Y."/>
            <person name="Wang S."/>
            <person name="Lillestol R.K."/>
            <person name="Chen L."/>
            <person name="Frank J."/>
            <person name="Prangishvili D."/>
            <person name="Paulin L."/>
            <person name="She Q."/>
            <person name="Huang L."/>
            <person name="Garrett R.A."/>
        </authorList>
    </citation>
    <scope>NUCLEOTIDE SEQUENCE [LARGE SCALE GENOMIC DNA]</scope>
    <source>
        <strain evidence="2 3">HVE10/4</strain>
    </source>
</reference>
<sequence length="171" mass="19570">MIPKYLIVIFLLFLISSYYFYQLGMSAISLIYLVLYLAFILSFKYMRNNIIPVIFNLIPGLVPVFLVNQFAEIVNQPPSDILLGNYIFLVFIGTLAGILLMFDKSKAFGRFLISLGVIVNILLLISSFAATQKDSLAYNIVTNIFFLLPFYFTTAIYTYKLHSRHVRMSGM</sequence>
<evidence type="ECO:0000313" key="3">
    <source>
        <dbReference type="Proteomes" id="UP000006395"/>
    </source>
</evidence>
<dbReference type="Proteomes" id="UP000006395">
    <property type="component" value="Chromosome"/>
</dbReference>
<accession>F0NNR5</accession>
<name>F0NNR5_SACI0</name>
<dbReference type="KEGG" id="sih:SiH_0746"/>
<feature type="transmembrane region" description="Helical" evidence="1">
    <location>
        <begin position="53"/>
        <end position="71"/>
    </location>
</feature>
<dbReference type="EMBL" id="CP002426">
    <property type="protein sequence ID" value="ADX82101.1"/>
    <property type="molecule type" value="Genomic_DNA"/>
</dbReference>
<feature type="transmembrane region" description="Helical" evidence="1">
    <location>
        <begin position="136"/>
        <end position="159"/>
    </location>
</feature>
<evidence type="ECO:0000313" key="2">
    <source>
        <dbReference type="EMBL" id="ADX82101.1"/>
    </source>
</evidence>
<keyword evidence="1" id="KW-0472">Membrane</keyword>
<evidence type="ECO:0000256" key="1">
    <source>
        <dbReference type="SAM" id="Phobius"/>
    </source>
</evidence>
<dbReference type="HOGENOM" id="CLU_1559556_0_0_2"/>
<keyword evidence="1" id="KW-1133">Transmembrane helix</keyword>
<keyword evidence="3" id="KW-1185">Reference proteome</keyword>
<feature type="transmembrane region" description="Helical" evidence="1">
    <location>
        <begin position="27"/>
        <end position="46"/>
    </location>
</feature>
<proteinExistence type="predicted"/>